<dbReference type="Proteomes" id="UP000586827">
    <property type="component" value="Unassembled WGS sequence"/>
</dbReference>
<proteinExistence type="predicted"/>
<dbReference type="EMBL" id="JABELX010000001">
    <property type="protein sequence ID" value="NNH68898.1"/>
    <property type="molecule type" value="Genomic_DNA"/>
</dbReference>
<comment type="caution">
    <text evidence="1">The sequence shown here is derived from an EMBL/GenBank/DDBJ whole genome shotgun (WGS) entry which is preliminary data.</text>
</comment>
<accession>A0A849BV05</accession>
<organism evidence="1 2">
    <name type="scientific">Nocardia uniformis</name>
    <dbReference type="NCBI Taxonomy" id="53432"/>
    <lineage>
        <taxon>Bacteria</taxon>
        <taxon>Bacillati</taxon>
        <taxon>Actinomycetota</taxon>
        <taxon>Actinomycetes</taxon>
        <taxon>Mycobacteriales</taxon>
        <taxon>Nocardiaceae</taxon>
        <taxon>Nocardia</taxon>
    </lineage>
</organism>
<name>A0A849BV05_9NOCA</name>
<evidence type="ECO:0000313" key="2">
    <source>
        <dbReference type="Proteomes" id="UP000586827"/>
    </source>
</evidence>
<reference evidence="1 2" key="1">
    <citation type="submission" date="2020-05" db="EMBL/GenBank/DDBJ databases">
        <title>MicrobeNet Type strains.</title>
        <authorList>
            <person name="Nicholson A.C."/>
        </authorList>
    </citation>
    <scope>NUCLEOTIDE SEQUENCE [LARGE SCALE GENOMIC DNA]</scope>
    <source>
        <strain evidence="1 2">JCM 3224</strain>
    </source>
</reference>
<gene>
    <name evidence="1" type="ORF">HLB23_03235</name>
</gene>
<dbReference type="RefSeq" id="WP_067525829.1">
    <property type="nucleotide sequence ID" value="NZ_JABELX010000001.1"/>
</dbReference>
<dbReference type="AlphaFoldDB" id="A0A849BV05"/>
<sequence length="103" mass="11272">MTITQGQLWKAVSPIGAEEATVVILEAQPAMLGRRRLLAARVRPEREVPEAMKLLTVPIDGGLSVAVYDISPFDKGWLKEPAGHLTTAQLGRLKVALRARFDL</sequence>
<keyword evidence="2" id="KW-1185">Reference proteome</keyword>
<protein>
    <submittedName>
        <fullName evidence="1">Uncharacterized protein</fullName>
    </submittedName>
</protein>
<evidence type="ECO:0000313" key="1">
    <source>
        <dbReference type="EMBL" id="NNH68898.1"/>
    </source>
</evidence>